<keyword evidence="3" id="KW-1133">Transmembrane helix</keyword>
<evidence type="ECO:0000313" key="5">
    <source>
        <dbReference type="Ensembl" id="ENSNBRP00000012338.1"/>
    </source>
</evidence>
<dbReference type="Gene3D" id="2.20.70.30">
    <property type="entry name" value="Nascent polypeptide-associated complex domain"/>
    <property type="match status" value="1"/>
</dbReference>
<dbReference type="InterPro" id="IPR039370">
    <property type="entry name" value="BTF3"/>
</dbReference>
<dbReference type="Pfam" id="PF01849">
    <property type="entry name" value="NAC"/>
    <property type="match status" value="1"/>
</dbReference>
<sequence length="233" mass="25793">MLTKKHVCANAHIQGTARRKKKVVHRTATADDKKLQFSLKKLGVNNISGIEEVNMFTNQGTVIHFNNPKVQASLAANTFTITGHAETKQLTEMLPGILNQLGADSLTSLRRLAEALPKQAADGKAPIAAVEEEDDVPGEQFSYVKSKCLSILLHHSESKTWPTFLEKNLFPSHYRFFAVLFGNPALHLSFIAAGFFSSFFLLAKKKKEKIMVGLLFFLAHKKGSYEGDSSVTF</sequence>
<evidence type="ECO:0000259" key="4">
    <source>
        <dbReference type="PROSITE" id="PS51151"/>
    </source>
</evidence>
<dbReference type="Bgee" id="ENSNBRG00000009623">
    <property type="expression patterns" value="Expressed in zone of skin and 9 other cell types or tissues"/>
</dbReference>
<dbReference type="STRING" id="32507.ENSNBRP00000012338"/>
<name>A0A3Q4GYA9_NEOBR</name>
<evidence type="ECO:0000256" key="2">
    <source>
        <dbReference type="RuleBase" id="RU361272"/>
    </source>
</evidence>
<keyword evidence="3" id="KW-0472">Membrane</keyword>
<dbReference type="GeneTree" id="ENSGT00940000153288"/>
<dbReference type="PROSITE" id="PS51151">
    <property type="entry name" value="NAC_AB"/>
    <property type="match status" value="1"/>
</dbReference>
<keyword evidence="3" id="KW-0812">Transmembrane</keyword>
<dbReference type="FunFam" id="2.20.70.30:FF:000001">
    <property type="entry name" value="Transcription factor BTF3 homolog"/>
    <property type="match status" value="1"/>
</dbReference>
<feature type="transmembrane region" description="Helical" evidence="3">
    <location>
        <begin position="176"/>
        <end position="202"/>
    </location>
</feature>
<dbReference type="AlphaFoldDB" id="A0A3Q4GYA9"/>
<protein>
    <recommendedName>
        <fullName evidence="2">Transcription factor BTF3</fullName>
    </recommendedName>
</protein>
<dbReference type="Ensembl" id="ENSNBRT00000012695.1">
    <property type="protein sequence ID" value="ENSNBRP00000012338.1"/>
    <property type="gene ID" value="ENSNBRG00000009623.1"/>
</dbReference>
<dbReference type="PANTHER" id="PTHR10351">
    <property type="entry name" value="TRANSCRIPTION FACTOR BTF3 FAMILY MEMBER"/>
    <property type="match status" value="1"/>
</dbReference>
<dbReference type="InterPro" id="IPR002715">
    <property type="entry name" value="Nas_poly-pep-assoc_cplx_dom"/>
</dbReference>
<evidence type="ECO:0000256" key="3">
    <source>
        <dbReference type="SAM" id="Phobius"/>
    </source>
</evidence>
<proteinExistence type="inferred from homology"/>
<dbReference type="InterPro" id="IPR038187">
    <property type="entry name" value="NAC_A/B_dom_sf"/>
</dbReference>
<dbReference type="SMART" id="SM01407">
    <property type="entry name" value="NAC"/>
    <property type="match status" value="1"/>
</dbReference>
<organism evidence="5 6">
    <name type="scientific">Neolamprologus brichardi</name>
    <name type="common">Fairy cichlid</name>
    <name type="synonym">Lamprologus brichardi</name>
    <dbReference type="NCBI Taxonomy" id="32507"/>
    <lineage>
        <taxon>Eukaryota</taxon>
        <taxon>Metazoa</taxon>
        <taxon>Chordata</taxon>
        <taxon>Craniata</taxon>
        <taxon>Vertebrata</taxon>
        <taxon>Euteleostomi</taxon>
        <taxon>Actinopterygii</taxon>
        <taxon>Neopterygii</taxon>
        <taxon>Teleostei</taxon>
        <taxon>Neoteleostei</taxon>
        <taxon>Acanthomorphata</taxon>
        <taxon>Ovalentaria</taxon>
        <taxon>Cichlomorphae</taxon>
        <taxon>Cichliformes</taxon>
        <taxon>Cichlidae</taxon>
        <taxon>African cichlids</taxon>
        <taxon>Pseudocrenilabrinae</taxon>
        <taxon>Lamprologini</taxon>
        <taxon>Neolamprologus</taxon>
    </lineage>
</organism>
<evidence type="ECO:0000313" key="6">
    <source>
        <dbReference type="Proteomes" id="UP000261580"/>
    </source>
</evidence>
<dbReference type="CDD" id="cd22055">
    <property type="entry name" value="NAC_BTF3"/>
    <property type="match status" value="1"/>
</dbReference>
<reference evidence="5" key="1">
    <citation type="submission" date="2025-08" db="UniProtKB">
        <authorList>
            <consortium name="Ensembl"/>
        </authorList>
    </citation>
    <scope>IDENTIFICATION</scope>
</reference>
<reference evidence="5" key="2">
    <citation type="submission" date="2025-09" db="UniProtKB">
        <authorList>
            <consortium name="Ensembl"/>
        </authorList>
    </citation>
    <scope>IDENTIFICATION</scope>
</reference>
<feature type="domain" description="NAC-A/B" evidence="4">
    <location>
        <begin position="29"/>
        <end position="94"/>
    </location>
</feature>
<dbReference type="Proteomes" id="UP000261580">
    <property type="component" value="Unassembled WGS sequence"/>
</dbReference>
<accession>A0A3Q4GYA9</accession>
<comment type="similarity">
    <text evidence="1 2">Belongs to the NAC-beta family.</text>
</comment>
<keyword evidence="6" id="KW-1185">Reference proteome</keyword>
<evidence type="ECO:0000256" key="1">
    <source>
        <dbReference type="ARBA" id="ARBA00005296"/>
    </source>
</evidence>